<dbReference type="AlphaFoldDB" id="A0A8D2E9Y2"/>
<protein>
    <submittedName>
        <fullName evidence="1">Uncharacterized protein</fullName>
    </submittedName>
</protein>
<evidence type="ECO:0000313" key="2">
    <source>
        <dbReference type="Proteomes" id="UP000694411"/>
    </source>
</evidence>
<dbReference type="Ensembl" id="ENSTGET00000003887.1">
    <property type="protein sequence ID" value="ENSTGEP00000003172.1"/>
    <property type="gene ID" value="ENSTGEG00000002710.1"/>
</dbReference>
<reference evidence="1" key="2">
    <citation type="submission" date="2025-08" db="UniProtKB">
        <authorList>
            <consortium name="Ensembl"/>
        </authorList>
    </citation>
    <scope>IDENTIFICATION</scope>
</reference>
<reference evidence="1" key="3">
    <citation type="submission" date="2025-09" db="UniProtKB">
        <authorList>
            <consortium name="Ensembl"/>
        </authorList>
    </citation>
    <scope>IDENTIFICATION</scope>
</reference>
<sequence length="67" mass="7370">MSHMVIENALDLEEQFAHLDLNASDKQSGGGSTASQECYIPPHLRNKEASKGFYDKDMISDSLDAVL</sequence>
<keyword evidence="2" id="KW-1185">Reference proteome</keyword>
<accession>A0A8D2E9Y2</accession>
<evidence type="ECO:0000313" key="1">
    <source>
        <dbReference type="Ensembl" id="ENSTGEP00000003172.1"/>
    </source>
</evidence>
<organism evidence="1 2">
    <name type="scientific">Theropithecus gelada</name>
    <name type="common">Gelada baboon</name>
    <dbReference type="NCBI Taxonomy" id="9565"/>
    <lineage>
        <taxon>Eukaryota</taxon>
        <taxon>Metazoa</taxon>
        <taxon>Chordata</taxon>
        <taxon>Craniata</taxon>
        <taxon>Vertebrata</taxon>
        <taxon>Euteleostomi</taxon>
        <taxon>Mammalia</taxon>
        <taxon>Eutheria</taxon>
        <taxon>Euarchontoglires</taxon>
        <taxon>Primates</taxon>
        <taxon>Haplorrhini</taxon>
        <taxon>Catarrhini</taxon>
        <taxon>Cercopithecidae</taxon>
        <taxon>Cercopithecinae</taxon>
        <taxon>Theropithecus</taxon>
    </lineage>
</organism>
<dbReference type="Proteomes" id="UP000694411">
    <property type="component" value="Chromosome X"/>
</dbReference>
<proteinExistence type="predicted"/>
<reference evidence="1" key="1">
    <citation type="submission" date="2018-05" db="EMBL/GenBank/DDBJ databases">
        <title>Whole genome of Theropithecus gelada.</title>
        <authorList>
            <person name="Chiou K.L."/>
            <person name="Snyder-Mackler N."/>
        </authorList>
    </citation>
    <scope>NUCLEOTIDE SEQUENCE [LARGE SCALE GENOMIC DNA]</scope>
</reference>
<name>A0A8D2E9Y2_THEGE</name>